<reference evidence="6 7" key="1">
    <citation type="submission" date="2024-09" db="EMBL/GenBank/DDBJ databases">
        <title>Itraconazole resistance in Madurella fahalii resulting from another homologue of gene encoding cytochrome P450 14-alpha sterol demethylase (CYP51).</title>
        <authorList>
            <person name="Yoshioka I."/>
            <person name="Fahal A.H."/>
            <person name="Kaneko S."/>
            <person name="Yaguchi T."/>
        </authorList>
    </citation>
    <scope>NUCLEOTIDE SEQUENCE [LARGE SCALE GENOMIC DNA]</scope>
    <source>
        <strain evidence="6 7">IFM 68171</strain>
    </source>
</reference>
<feature type="compositionally biased region" description="Polar residues" evidence="4">
    <location>
        <begin position="40"/>
        <end position="56"/>
    </location>
</feature>
<keyword evidence="6" id="KW-0808">Transferase</keyword>
<feature type="compositionally biased region" description="Low complexity" evidence="4">
    <location>
        <begin position="57"/>
        <end position="69"/>
    </location>
</feature>
<dbReference type="GO" id="GO:0016301">
    <property type="term" value="F:kinase activity"/>
    <property type="evidence" value="ECO:0007669"/>
    <property type="project" value="UniProtKB-KW"/>
</dbReference>
<dbReference type="Proteomes" id="UP001628179">
    <property type="component" value="Unassembled WGS sequence"/>
</dbReference>
<feature type="compositionally biased region" description="Low complexity" evidence="4">
    <location>
        <begin position="191"/>
        <end position="209"/>
    </location>
</feature>
<evidence type="ECO:0000256" key="4">
    <source>
        <dbReference type="SAM" id="MobiDB-lite"/>
    </source>
</evidence>
<dbReference type="InterPro" id="IPR011009">
    <property type="entry name" value="Kinase-like_dom_sf"/>
</dbReference>
<dbReference type="InterPro" id="IPR008271">
    <property type="entry name" value="Ser/Thr_kinase_AS"/>
</dbReference>
<protein>
    <submittedName>
        <fullName evidence="6">Serine/threonine-protein kinase hal4</fullName>
    </submittedName>
</protein>
<evidence type="ECO:0000313" key="6">
    <source>
        <dbReference type="EMBL" id="GAB1311958.1"/>
    </source>
</evidence>
<dbReference type="PANTHER" id="PTHR24346:SF30">
    <property type="entry name" value="MATERNAL EMBRYONIC LEUCINE ZIPPER KINASE"/>
    <property type="match status" value="1"/>
</dbReference>
<comment type="caution">
    <text evidence="6">The sequence shown here is derived from an EMBL/GenBank/DDBJ whole genome shotgun (WGS) entry which is preliminary data.</text>
</comment>
<keyword evidence="1 3" id="KW-0547">Nucleotide-binding</keyword>
<dbReference type="InterPro" id="IPR000719">
    <property type="entry name" value="Prot_kinase_dom"/>
</dbReference>
<feature type="domain" description="Protein kinase" evidence="5">
    <location>
        <begin position="398"/>
        <end position="706"/>
    </location>
</feature>
<evidence type="ECO:0000256" key="2">
    <source>
        <dbReference type="ARBA" id="ARBA00022840"/>
    </source>
</evidence>
<dbReference type="PROSITE" id="PS00107">
    <property type="entry name" value="PROTEIN_KINASE_ATP"/>
    <property type="match status" value="1"/>
</dbReference>
<gene>
    <name evidence="6" type="ORF">MFIFM68171_02168</name>
</gene>
<feature type="region of interest" description="Disordered" evidence="4">
    <location>
        <begin position="130"/>
        <end position="324"/>
    </location>
</feature>
<name>A0ABQ0G2G9_9PEZI</name>
<evidence type="ECO:0000313" key="7">
    <source>
        <dbReference type="Proteomes" id="UP001628179"/>
    </source>
</evidence>
<keyword evidence="2 3" id="KW-0067">ATP-binding</keyword>
<dbReference type="Gene3D" id="1.10.510.10">
    <property type="entry name" value="Transferase(Phosphotransferase) domain 1"/>
    <property type="match status" value="1"/>
</dbReference>
<feature type="compositionally biased region" description="Pro residues" evidence="4">
    <location>
        <begin position="154"/>
        <end position="163"/>
    </location>
</feature>
<sequence length="767" mass="83521">MALSVLAAAATQTSSLGIFTLLDLSHELLPLPPPSPSSSTASNQTVDSTFSAPDTASHSSSAKSSLSSSPRQYPTDLTHPILEEGDETDSEALNEPVTPVSGRQSQDFQALANQDVHLDAAQDQLAAPFPTARPGATAVSKPPLVVDTTATPPLQTPRSPPPTTSASQAVPSTPTPPTPSADQDPRTAPPSRRSTFSSTSSFKRTMSSFLRRVGSQADKPAPGDSSNSAIASSLNLPEGAHRKIPARRWSMNRSSATTRSNSPPSPSSPLEMAVGTREEASKPMVPGSDAFKKKKTRTSTGFSLRSRPAVANGSNGGPSRQELQLRRRASSFDYTKQEEAVAGDAENAIHMERSLWGLPAETGTGVKARRMSLSLPDDFTVDVAELSAEFEYQHKLLGRHGKHLGKGATSKVTLMVSKNGGELYAVKEFRGKSSSETKEEYEKKIKSEYTLAKSLHHPNIVDTIRLCIDRGRWNHVMEYCEDGDLFTLVNKKYLKAEDREKDRLCLFKQLVNGIHYLHSNGIAHRDIKLENLLITKECRLKITDFGVSEVFSGIHPGLREAGGQCGKNMVDVRRCAPGICGSMPYISPEVLKKSGDYDPRGLDVWSSAIVMVNLIFGGPLWHKAEVSKENGSGQDTYAKLVRGWEKWTEKHAGSDDMAITDMDYPHVWVFDNFVKPPALRRVLLQMLNPDPEKRISIANVVNNRWVKNIECCQSDSFDEPNAATMIDASKKACQTRVSGKKIFCHNHLPPKELGSHSLGKMPGSAGY</sequence>
<dbReference type="InterPro" id="IPR017441">
    <property type="entry name" value="Protein_kinase_ATP_BS"/>
</dbReference>
<dbReference type="SUPFAM" id="SSF56112">
    <property type="entry name" value="Protein kinase-like (PK-like)"/>
    <property type="match status" value="1"/>
</dbReference>
<feature type="compositionally biased region" description="Low complexity" evidence="4">
    <location>
        <begin position="251"/>
        <end position="262"/>
    </location>
</feature>
<dbReference type="PANTHER" id="PTHR24346">
    <property type="entry name" value="MAP/MICROTUBULE AFFINITY-REGULATING KINASE"/>
    <property type="match status" value="1"/>
</dbReference>
<evidence type="ECO:0000256" key="1">
    <source>
        <dbReference type="ARBA" id="ARBA00022741"/>
    </source>
</evidence>
<dbReference type="SMART" id="SM00220">
    <property type="entry name" value="S_TKc"/>
    <property type="match status" value="1"/>
</dbReference>
<dbReference type="Pfam" id="PF00069">
    <property type="entry name" value="Pkinase"/>
    <property type="match status" value="1"/>
</dbReference>
<accession>A0ABQ0G2G9</accession>
<feature type="region of interest" description="Disordered" evidence="4">
    <location>
        <begin position="32"/>
        <end position="105"/>
    </location>
</feature>
<dbReference type="PROSITE" id="PS00108">
    <property type="entry name" value="PROTEIN_KINASE_ST"/>
    <property type="match status" value="1"/>
</dbReference>
<feature type="compositionally biased region" description="Acidic residues" evidence="4">
    <location>
        <begin position="83"/>
        <end position="92"/>
    </location>
</feature>
<dbReference type="GeneID" id="98172913"/>
<keyword evidence="7" id="KW-1185">Reference proteome</keyword>
<organism evidence="6 7">
    <name type="scientific">Madurella fahalii</name>
    <dbReference type="NCBI Taxonomy" id="1157608"/>
    <lineage>
        <taxon>Eukaryota</taxon>
        <taxon>Fungi</taxon>
        <taxon>Dikarya</taxon>
        <taxon>Ascomycota</taxon>
        <taxon>Pezizomycotina</taxon>
        <taxon>Sordariomycetes</taxon>
        <taxon>Sordariomycetidae</taxon>
        <taxon>Sordariales</taxon>
        <taxon>Sordariales incertae sedis</taxon>
        <taxon>Madurella</taxon>
    </lineage>
</organism>
<evidence type="ECO:0000259" key="5">
    <source>
        <dbReference type="PROSITE" id="PS50011"/>
    </source>
</evidence>
<feature type="compositionally biased region" description="Low complexity" evidence="4">
    <location>
        <begin position="225"/>
        <end position="236"/>
    </location>
</feature>
<dbReference type="EMBL" id="BAAFSV010000001">
    <property type="protein sequence ID" value="GAB1311958.1"/>
    <property type="molecule type" value="Genomic_DNA"/>
</dbReference>
<evidence type="ECO:0000256" key="3">
    <source>
        <dbReference type="PROSITE-ProRule" id="PRU10141"/>
    </source>
</evidence>
<dbReference type="PROSITE" id="PS50011">
    <property type="entry name" value="PROTEIN_KINASE_DOM"/>
    <property type="match status" value="1"/>
</dbReference>
<keyword evidence="6" id="KW-0418">Kinase</keyword>
<dbReference type="RefSeq" id="XP_070913691.1">
    <property type="nucleotide sequence ID" value="XM_071057590.1"/>
</dbReference>
<feature type="binding site" evidence="3">
    <location>
        <position position="427"/>
    </location>
    <ligand>
        <name>ATP</name>
        <dbReference type="ChEBI" id="CHEBI:30616"/>
    </ligand>
</feature>
<proteinExistence type="predicted"/>